<evidence type="ECO:0000256" key="5">
    <source>
        <dbReference type="ARBA" id="ARBA00012814"/>
    </source>
</evidence>
<dbReference type="EMBL" id="LVLJ01000057">
    <property type="protein sequence ID" value="OAE35838.1"/>
    <property type="molecule type" value="Genomic_DNA"/>
</dbReference>
<keyword evidence="10" id="KW-0067">ATP-binding</keyword>
<evidence type="ECO:0000256" key="11">
    <source>
        <dbReference type="ARBA" id="ARBA00022842"/>
    </source>
</evidence>
<dbReference type="GO" id="GO:0046872">
    <property type="term" value="F:metal ion binding"/>
    <property type="evidence" value="ECO:0007669"/>
    <property type="project" value="UniProtKB-KW"/>
</dbReference>
<dbReference type="Pfam" id="PF01409">
    <property type="entry name" value="tRNA-synt_2d"/>
    <property type="match status" value="1"/>
</dbReference>
<dbReference type="NCBIfam" id="NF003210">
    <property type="entry name" value="PRK04172.1"/>
    <property type="match status" value="1"/>
</dbReference>
<evidence type="ECO:0000256" key="2">
    <source>
        <dbReference type="ARBA" id="ARBA00004496"/>
    </source>
</evidence>
<protein>
    <recommendedName>
        <fullName evidence="5">phenylalanine--tRNA ligase</fullName>
        <ecNumber evidence="5">6.1.1.20</ecNumber>
    </recommendedName>
    <alternativeName>
        <fullName evidence="14">Phenylalanyl-tRNA synthetase alpha subunit</fullName>
    </alternativeName>
</protein>
<evidence type="ECO:0000256" key="8">
    <source>
        <dbReference type="ARBA" id="ARBA00022723"/>
    </source>
</evidence>
<evidence type="ECO:0000256" key="7">
    <source>
        <dbReference type="ARBA" id="ARBA00022598"/>
    </source>
</evidence>
<dbReference type="GO" id="GO:0005524">
    <property type="term" value="F:ATP binding"/>
    <property type="evidence" value="ECO:0007669"/>
    <property type="project" value="UniProtKB-KW"/>
</dbReference>
<keyword evidence="11" id="KW-0460">Magnesium</keyword>
<dbReference type="GO" id="GO:0004826">
    <property type="term" value="F:phenylalanine-tRNA ligase activity"/>
    <property type="evidence" value="ECO:0007669"/>
    <property type="project" value="UniProtKB-EC"/>
</dbReference>
<dbReference type="Gene3D" id="3.30.930.10">
    <property type="entry name" value="Bira Bifunctional Protein, Domain 2"/>
    <property type="match status" value="1"/>
</dbReference>
<dbReference type="SUPFAM" id="SSF55681">
    <property type="entry name" value="Class II aaRS and biotin synthetases"/>
    <property type="match status" value="1"/>
</dbReference>
<keyword evidence="13" id="KW-0030">Aminoacyl-tRNA synthetase</keyword>
<dbReference type="InterPro" id="IPR002319">
    <property type="entry name" value="Phenylalanyl-tRNA_Synthase"/>
</dbReference>
<evidence type="ECO:0000256" key="14">
    <source>
        <dbReference type="ARBA" id="ARBA00030612"/>
    </source>
</evidence>
<reference evidence="17" key="1">
    <citation type="submission" date="2016-03" db="EMBL/GenBank/DDBJ databases">
        <title>Mechanisms controlling the formation of the plant cell surface in tip-growing cells are functionally conserved among land plants.</title>
        <authorList>
            <person name="Honkanen S."/>
            <person name="Jones V.A."/>
            <person name="Morieri G."/>
            <person name="Champion C."/>
            <person name="Hetherington A.J."/>
            <person name="Kelly S."/>
            <person name="Saint-Marcoux D."/>
            <person name="Proust H."/>
            <person name="Prescott H."/>
            <person name="Dolan L."/>
        </authorList>
    </citation>
    <scope>NUCLEOTIDE SEQUENCE [LARGE SCALE GENOMIC DNA]</scope>
    <source>
        <tissue evidence="17">Whole gametophyte</tissue>
    </source>
</reference>
<name>A0A176WRT3_MARPO</name>
<dbReference type="InterPro" id="IPR040725">
    <property type="entry name" value="PheRS_DBD3"/>
</dbReference>
<evidence type="ECO:0000256" key="10">
    <source>
        <dbReference type="ARBA" id="ARBA00022840"/>
    </source>
</evidence>
<evidence type="ECO:0000256" key="15">
    <source>
        <dbReference type="ARBA" id="ARBA00049255"/>
    </source>
</evidence>
<gene>
    <name evidence="17" type="ORF">AXG93_4225s1420</name>
</gene>
<keyword evidence="7" id="KW-0436">Ligase</keyword>
<dbReference type="CDD" id="cd00496">
    <property type="entry name" value="PheRS_alpha_core"/>
    <property type="match status" value="1"/>
</dbReference>
<dbReference type="EC" id="6.1.1.20" evidence="5"/>
<dbReference type="InterPro" id="IPR004529">
    <property type="entry name" value="Phe-tRNA-synth_IIc_asu"/>
</dbReference>
<keyword evidence="18" id="KW-1185">Reference proteome</keyword>
<dbReference type="PANTHER" id="PTHR11538">
    <property type="entry name" value="PHENYLALANYL-TRNA SYNTHETASE"/>
    <property type="match status" value="1"/>
</dbReference>
<dbReference type="FunFam" id="3.30.930.10:FF:000033">
    <property type="entry name" value="Phenylalanine--tRNA ligase alpha subunit"/>
    <property type="match status" value="1"/>
</dbReference>
<dbReference type="GO" id="GO:0006432">
    <property type="term" value="P:phenylalanyl-tRNA aminoacylation"/>
    <property type="evidence" value="ECO:0007669"/>
    <property type="project" value="InterPro"/>
</dbReference>
<dbReference type="InterPro" id="IPR006195">
    <property type="entry name" value="aa-tRNA-synth_II"/>
</dbReference>
<evidence type="ECO:0000313" key="18">
    <source>
        <dbReference type="Proteomes" id="UP000077202"/>
    </source>
</evidence>
<accession>A0A176WRT3</accession>
<feature type="domain" description="Aminoacyl-transfer RNA synthetases class-II family profile" evidence="16">
    <location>
        <begin position="295"/>
        <end position="556"/>
    </location>
</feature>
<comment type="catalytic activity">
    <reaction evidence="15">
        <text>tRNA(Phe) + L-phenylalanine + ATP = L-phenylalanyl-tRNA(Phe) + AMP + diphosphate + H(+)</text>
        <dbReference type="Rhea" id="RHEA:19413"/>
        <dbReference type="Rhea" id="RHEA-COMP:9668"/>
        <dbReference type="Rhea" id="RHEA-COMP:9699"/>
        <dbReference type="ChEBI" id="CHEBI:15378"/>
        <dbReference type="ChEBI" id="CHEBI:30616"/>
        <dbReference type="ChEBI" id="CHEBI:33019"/>
        <dbReference type="ChEBI" id="CHEBI:58095"/>
        <dbReference type="ChEBI" id="CHEBI:78442"/>
        <dbReference type="ChEBI" id="CHEBI:78531"/>
        <dbReference type="ChEBI" id="CHEBI:456215"/>
        <dbReference type="EC" id="6.1.1.20"/>
    </reaction>
</comment>
<dbReference type="Gene3D" id="3.30.1370.240">
    <property type="match status" value="1"/>
</dbReference>
<keyword evidence="9" id="KW-0547">Nucleotide-binding</keyword>
<dbReference type="Proteomes" id="UP000077202">
    <property type="component" value="Unassembled WGS sequence"/>
</dbReference>
<dbReference type="Gene3D" id="1.10.10.2320">
    <property type="match status" value="1"/>
</dbReference>
<dbReference type="NCBIfam" id="TIGR00468">
    <property type="entry name" value="pheS"/>
    <property type="match status" value="1"/>
</dbReference>
<dbReference type="GO" id="GO:0000049">
    <property type="term" value="F:tRNA binding"/>
    <property type="evidence" value="ECO:0007669"/>
    <property type="project" value="InterPro"/>
</dbReference>
<evidence type="ECO:0000313" key="17">
    <source>
        <dbReference type="EMBL" id="OAE35838.1"/>
    </source>
</evidence>
<keyword evidence="8" id="KW-0479">Metal-binding</keyword>
<dbReference type="InterPro" id="IPR045864">
    <property type="entry name" value="aa-tRNA-synth_II/BPL/LPL"/>
</dbReference>
<evidence type="ECO:0000256" key="6">
    <source>
        <dbReference type="ARBA" id="ARBA00022490"/>
    </source>
</evidence>
<comment type="subcellular location">
    <subcellularLocation>
        <location evidence="2">Cytoplasm</location>
    </subcellularLocation>
</comment>
<evidence type="ECO:0000256" key="3">
    <source>
        <dbReference type="ARBA" id="ARBA00006703"/>
    </source>
</evidence>
<dbReference type="PANTHER" id="PTHR11538:SF40">
    <property type="entry name" value="PHENYLALANINE--TRNA LIGASE ALPHA SUBUNIT"/>
    <property type="match status" value="1"/>
</dbReference>
<dbReference type="PROSITE" id="PS50862">
    <property type="entry name" value="AA_TRNA_LIGASE_II"/>
    <property type="match status" value="1"/>
</dbReference>
<comment type="similarity">
    <text evidence="3">Belongs to the class-II aminoacyl-tRNA synthetase family. Phe-tRNA synthetase alpha subunit type 2 subfamily.</text>
</comment>
<evidence type="ECO:0000259" key="16">
    <source>
        <dbReference type="PROSITE" id="PS50862"/>
    </source>
</evidence>
<proteinExistence type="inferred from homology"/>
<comment type="subunit">
    <text evidence="4">Tetramer of two alpha and two beta subunits.</text>
</comment>
<evidence type="ECO:0000256" key="13">
    <source>
        <dbReference type="ARBA" id="ARBA00023146"/>
    </source>
</evidence>
<evidence type="ECO:0000256" key="1">
    <source>
        <dbReference type="ARBA" id="ARBA00001946"/>
    </source>
</evidence>
<comment type="cofactor">
    <cofactor evidence="1">
        <name>Mg(2+)</name>
        <dbReference type="ChEBI" id="CHEBI:18420"/>
    </cofactor>
</comment>
<dbReference type="GO" id="GO:0005829">
    <property type="term" value="C:cytosol"/>
    <property type="evidence" value="ECO:0007669"/>
    <property type="project" value="TreeGrafter"/>
</dbReference>
<comment type="caution">
    <text evidence="17">The sequence shown here is derived from an EMBL/GenBank/DDBJ whole genome shotgun (WGS) entry which is preliminary data.</text>
</comment>
<sequence>MILSSCRYCAGPSLNWRIDLRNGRIRAHSRVASEARASAGASDWGGCGFDSRGSGRCGEEGLRREGAAMGAADKDVVEEILLGDLNEVGEIADSGEWASRHSVDHGVLCDVIKSLSGFELVDSKELSRESWFLEREGEEYVENGSAEMQVFLAVPPEGITLPDLKAKVGDKLLNVGQKNAMKNGWIVMQKPLMKRKVAEAEDIVRSQLVSIKDGQEVSPDVIKDLKKRNLIARKLWKGYEVCKGPKYALKRSKPATDVTREMLQTGAWKEQEFKAYNFEALGFPISGGYLHPLLKVRAQFRKIFLNMGFEEMPTNNFVESSFWNFDVLFQPQQHPARDSHDTFFLKTPATTVELPEDYLQRVKTMHEVGGHGSIGYGYDWKREEAEKNLLRTHTTAVSSRMLYKLAQEKFVPKRYYSIDRVFRNEAVDRTHLAEFHQIEGVVCDRGLTLGDLIGVLNEFFGRLGIKKLRFKPAYNPYTEPSMEIFSYHEQLKKWVEIGNSGMFRPEMLLPMGLPPDVNVIAWGLSLERPTMILYNIDNIRDLFGHKVDLEKVKSNPICRLGI</sequence>
<keyword evidence="12" id="KW-0648">Protein biosynthesis</keyword>
<evidence type="ECO:0000256" key="9">
    <source>
        <dbReference type="ARBA" id="ARBA00022741"/>
    </source>
</evidence>
<dbReference type="Gene3D" id="1.10.10.2330">
    <property type="match status" value="1"/>
</dbReference>
<evidence type="ECO:0000256" key="12">
    <source>
        <dbReference type="ARBA" id="ARBA00022917"/>
    </source>
</evidence>
<dbReference type="AlphaFoldDB" id="A0A176WRT3"/>
<dbReference type="Pfam" id="PF18553">
    <property type="entry name" value="PheRS_DBD3"/>
    <property type="match status" value="1"/>
</dbReference>
<dbReference type="GO" id="GO:0009328">
    <property type="term" value="C:phenylalanine-tRNA ligase complex"/>
    <property type="evidence" value="ECO:0007669"/>
    <property type="project" value="TreeGrafter"/>
</dbReference>
<evidence type="ECO:0000256" key="4">
    <source>
        <dbReference type="ARBA" id="ARBA00011209"/>
    </source>
</evidence>
<organism evidence="17 18">
    <name type="scientific">Marchantia polymorpha subsp. ruderalis</name>
    <dbReference type="NCBI Taxonomy" id="1480154"/>
    <lineage>
        <taxon>Eukaryota</taxon>
        <taxon>Viridiplantae</taxon>
        <taxon>Streptophyta</taxon>
        <taxon>Embryophyta</taxon>
        <taxon>Marchantiophyta</taxon>
        <taxon>Marchantiopsida</taxon>
        <taxon>Marchantiidae</taxon>
        <taxon>Marchantiales</taxon>
        <taxon>Marchantiaceae</taxon>
        <taxon>Marchantia</taxon>
    </lineage>
</organism>
<keyword evidence="6" id="KW-0963">Cytoplasm</keyword>